<evidence type="ECO:0000313" key="4">
    <source>
        <dbReference type="Proteomes" id="UP000184092"/>
    </source>
</evidence>
<feature type="transmembrane region" description="Helical" evidence="1">
    <location>
        <begin position="43"/>
        <end position="61"/>
    </location>
</feature>
<dbReference type="InterPro" id="IPR000620">
    <property type="entry name" value="EamA_dom"/>
</dbReference>
<proteinExistence type="predicted"/>
<dbReference type="PANTHER" id="PTHR22911:SF137">
    <property type="entry name" value="SOLUTE CARRIER FAMILY 35 MEMBER G2-RELATED"/>
    <property type="match status" value="1"/>
</dbReference>
<gene>
    <name evidence="3" type="ORF">SAMN05216269_10593</name>
</gene>
<evidence type="ECO:0000313" key="3">
    <source>
        <dbReference type="EMBL" id="SHM56895.1"/>
    </source>
</evidence>
<keyword evidence="1" id="KW-1133">Transmembrane helix</keyword>
<evidence type="ECO:0000259" key="2">
    <source>
        <dbReference type="Pfam" id="PF00892"/>
    </source>
</evidence>
<feature type="transmembrane region" description="Helical" evidence="1">
    <location>
        <begin position="12"/>
        <end position="31"/>
    </location>
</feature>
<dbReference type="Gene3D" id="1.10.3730.20">
    <property type="match status" value="1"/>
</dbReference>
<feature type="transmembrane region" description="Helical" evidence="1">
    <location>
        <begin position="190"/>
        <end position="207"/>
    </location>
</feature>
<dbReference type="InterPro" id="IPR037185">
    <property type="entry name" value="EmrE-like"/>
</dbReference>
<sequence>MSQFIAYMRLNKYYLAAFSAFFIWGFFSLALKPLHNYPSLDILFYRVFFSVTTMLLINLCFRKKVLKKDWNQFKSMTPKQKRSVVLLTLGGGVFLSSNWFVFIYVMNHISVKAASLAYLICPILTTILAFFILKEKLSKWQWFAVLLSIFGCVLLSLNHFEDIFYSLITAATYALYIISQRKNSEMDKFLVLTIQLVFTALILIPFYPTYSGTLPTETLFYGCLSVIVVCFTIIPLFLNLYALKGINSSAVGIMIYINPIIGFLIAIFYYKEQVTTLQLFSYFLILVSIVVFNEKLLFAKKLKVVATKLESLK</sequence>
<dbReference type="EMBL" id="FRCL01000005">
    <property type="protein sequence ID" value="SHM56895.1"/>
    <property type="molecule type" value="Genomic_DNA"/>
</dbReference>
<feature type="transmembrane region" description="Helical" evidence="1">
    <location>
        <begin position="250"/>
        <end position="270"/>
    </location>
</feature>
<dbReference type="PANTHER" id="PTHR22911">
    <property type="entry name" value="ACYL-MALONYL CONDENSING ENZYME-RELATED"/>
    <property type="match status" value="1"/>
</dbReference>
<feature type="transmembrane region" description="Helical" evidence="1">
    <location>
        <begin position="140"/>
        <end position="157"/>
    </location>
</feature>
<reference evidence="4" key="1">
    <citation type="submission" date="2016-11" db="EMBL/GenBank/DDBJ databases">
        <authorList>
            <person name="Varghese N."/>
            <person name="Submissions S."/>
        </authorList>
    </citation>
    <scope>NUCLEOTIDE SEQUENCE [LARGE SCALE GENOMIC DNA]</scope>
    <source>
        <strain evidence="4">CGMCC 1.2749</strain>
    </source>
</reference>
<feature type="transmembrane region" description="Helical" evidence="1">
    <location>
        <begin position="82"/>
        <end position="104"/>
    </location>
</feature>
<feature type="domain" description="EamA" evidence="2">
    <location>
        <begin position="12"/>
        <end position="156"/>
    </location>
</feature>
<feature type="transmembrane region" description="Helical" evidence="1">
    <location>
        <begin position="219"/>
        <end position="238"/>
    </location>
</feature>
<feature type="domain" description="EamA" evidence="2">
    <location>
        <begin position="163"/>
        <end position="292"/>
    </location>
</feature>
<dbReference type="AlphaFoldDB" id="A0A1M7JVD9"/>
<dbReference type="SUPFAM" id="SSF103481">
    <property type="entry name" value="Multidrug resistance efflux transporter EmrE"/>
    <property type="match status" value="2"/>
</dbReference>
<feature type="transmembrane region" description="Helical" evidence="1">
    <location>
        <begin position="276"/>
        <end position="293"/>
    </location>
</feature>
<feature type="transmembrane region" description="Helical" evidence="1">
    <location>
        <begin position="163"/>
        <end position="178"/>
    </location>
</feature>
<protein>
    <submittedName>
        <fullName evidence="3">Chloramphenicol-sensitive protein RarD</fullName>
    </submittedName>
</protein>
<keyword evidence="1" id="KW-0472">Membrane</keyword>
<keyword evidence="4" id="KW-1185">Reference proteome</keyword>
<organism evidence="3 4">
    <name type="scientific">Flavobacterium xinjiangense</name>
    <dbReference type="NCBI Taxonomy" id="178356"/>
    <lineage>
        <taxon>Bacteria</taxon>
        <taxon>Pseudomonadati</taxon>
        <taxon>Bacteroidota</taxon>
        <taxon>Flavobacteriia</taxon>
        <taxon>Flavobacteriales</taxon>
        <taxon>Flavobacteriaceae</taxon>
        <taxon>Flavobacterium</taxon>
    </lineage>
</organism>
<keyword evidence="1" id="KW-0812">Transmembrane</keyword>
<evidence type="ECO:0000256" key="1">
    <source>
        <dbReference type="SAM" id="Phobius"/>
    </source>
</evidence>
<accession>A0A1M7JVD9</accession>
<name>A0A1M7JVD9_9FLAO</name>
<feature type="transmembrane region" description="Helical" evidence="1">
    <location>
        <begin position="116"/>
        <end position="133"/>
    </location>
</feature>
<dbReference type="STRING" id="178356.SAMN05216269_10593"/>
<dbReference type="Pfam" id="PF00892">
    <property type="entry name" value="EamA"/>
    <property type="match status" value="2"/>
</dbReference>
<dbReference type="GO" id="GO:0016020">
    <property type="term" value="C:membrane"/>
    <property type="evidence" value="ECO:0007669"/>
    <property type="project" value="InterPro"/>
</dbReference>
<dbReference type="Proteomes" id="UP000184092">
    <property type="component" value="Unassembled WGS sequence"/>
</dbReference>